<accession>A0A4C1XRF0</accession>
<keyword evidence="2" id="KW-1185">Reference proteome</keyword>
<reference evidence="1 2" key="1">
    <citation type="journal article" date="2019" name="Commun. Biol.">
        <title>The bagworm genome reveals a unique fibroin gene that provides high tensile strength.</title>
        <authorList>
            <person name="Kono N."/>
            <person name="Nakamura H."/>
            <person name="Ohtoshi R."/>
            <person name="Tomita M."/>
            <person name="Numata K."/>
            <person name="Arakawa K."/>
        </authorList>
    </citation>
    <scope>NUCLEOTIDE SEQUENCE [LARGE SCALE GENOMIC DNA]</scope>
</reference>
<organism evidence="1 2">
    <name type="scientific">Eumeta variegata</name>
    <name type="common">Bagworm moth</name>
    <name type="synonym">Eumeta japonica</name>
    <dbReference type="NCBI Taxonomy" id="151549"/>
    <lineage>
        <taxon>Eukaryota</taxon>
        <taxon>Metazoa</taxon>
        <taxon>Ecdysozoa</taxon>
        <taxon>Arthropoda</taxon>
        <taxon>Hexapoda</taxon>
        <taxon>Insecta</taxon>
        <taxon>Pterygota</taxon>
        <taxon>Neoptera</taxon>
        <taxon>Endopterygota</taxon>
        <taxon>Lepidoptera</taxon>
        <taxon>Glossata</taxon>
        <taxon>Ditrysia</taxon>
        <taxon>Tineoidea</taxon>
        <taxon>Psychidae</taxon>
        <taxon>Oiketicinae</taxon>
        <taxon>Eumeta</taxon>
    </lineage>
</organism>
<dbReference type="AlphaFoldDB" id="A0A4C1XRF0"/>
<sequence>MIKRDCGPLSVTKRRSLRRVVFAPETCAAFAGGIRGAGAGRGAPAGDVNNGVGTLPSRGRSALHSLSNRRDGLVRYYRRKKCMRAKVAT</sequence>
<protein>
    <submittedName>
        <fullName evidence="1">Uncharacterized protein</fullName>
    </submittedName>
</protein>
<dbReference type="EMBL" id="BGZK01000956">
    <property type="protein sequence ID" value="GBP66451.1"/>
    <property type="molecule type" value="Genomic_DNA"/>
</dbReference>
<dbReference type="Proteomes" id="UP000299102">
    <property type="component" value="Unassembled WGS sequence"/>
</dbReference>
<evidence type="ECO:0000313" key="2">
    <source>
        <dbReference type="Proteomes" id="UP000299102"/>
    </source>
</evidence>
<proteinExistence type="predicted"/>
<gene>
    <name evidence="1" type="ORF">EVAR_88785_1</name>
</gene>
<name>A0A4C1XRF0_EUMVA</name>
<comment type="caution">
    <text evidence="1">The sequence shown here is derived from an EMBL/GenBank/DDBJ whole genome shotgun (WGS) entry which is preliminary data.</text>
</comment>
<evidence type="ECO:0000313" key="1">
    <source>
        <dbReference type="EMBL" id="GBP66451.1"/>
    </source>
</evidence>